<dbReference type="Proteomes" id="UP001163324">
    <property type="component" value="Chromosome 6"/>
</dbReference>
<reference evidence="1" key="1">
    <citation type="submission" date="2022-10" db="EMBL/GenBank/DDBJ databases">
        <title>Complete Genome of Trichothecium roseum strain YXFP-22015, a Plant Pathogen Isolated from Citrus.</title>
        <authorList>
            <person name="Wang Y."/>
            <person name="Zhu L."/>
        </authorList>
    </citation>
    <scope>NUCLEOTIDE SEQUENCE</scope>
    <source>
        <strain evidence="1">YXFP-22015</strain>
    </source>
</reference>
<comment type="caution">
    <text evidence="1">The sequence shown here is derived from an EMBL/GenBank/DDBJ whole genome shotgun (WGS) entry which is preliminary data.</text>
</comment>
<organism evidence="1 2">
    <name type="scientific">Trichothecium roseum</name>
    <dbReference type="NCBI Taxonomy" id="47278"/>
    <lineage>
        <taxon>Eukaryota</taxon>
        <taxon>Fungi</taxon>
        <taxon>Dikarya</taxon>
        <taxon>Ascomycota</taxon>
        <taxon>Pezizomycotina</taxon>
        <taxon>Sordariomycetes</taxon>
        <taxon>Hypocreomycetidae</taxon>
        <taxon>Hypocreales</taxon>
        <taxon>Hypocreales incertae sedis</taxon>
        <taxon>Trichothecium</taxon>
    </lineage>
</organism>
<sequence>MATTDEDEETNNLVRDVVEASKLPPKARSLNIKPTVANLVSRLYDRGVLPDALVELIDLVTLPNHMDQASLAAIIRNLYTITRIPTDVVVRVLASLGHGKLKPSLTLQSGLIRWLILIYHNIEDTKILSKAYPALFNLLDSAALRPQLSHLLALLTRRRHVKPFRIQALLTLSRQSGNDPCLVGLLRVFKDYYPEIIVGDAVRGKAAAFKHPDPVWRARLDEIQTNHSLRASDSASQIRDGFRVKRSLQRTQKSSAIPLVHTAYANKSSVTLEEVESAATLAQTIEKLELPNQLVAVLADPVLQKLLILRPNAEAYQRVANWLDAVLQDVTDGNTDINTLWELLEVVKEFVVQTRTLPPILLNFFARLLESWDGMGSRGLILDILAYTPLLEFADIKQHIFGPLEGAILDGTPQSHRAMLSLYTNLLHNWTALLQAADSKPDHTMETLAALTRHVNSLSQTLLQASPTHETQWAVLDYHDQALCLLDDPVLKKYCKVEMPPASLLYSFFFSQSATTVSRLCHVMAPFKIALEYSMSVKGTSPDAPTINARSYRKAHVNRFNGYLMDLCNCLWRSRAFADGDADSHGCFVPRPTIAALEAYVAAMDKTLSLGTLFSPSFSPILSSHAIERLRELEDAEIEGSRTITTRHAGPVTQGSLRKLASQGGLQISWQDYRIGVLRDLNEKGLGGILSMLSQILVVLKQDKGDSSQKSSK</sequence>
<evidence type="ECO:0000313" key="2">
    <source>
        <dbReference type="Proteomes" id="UP001163324"/>
    </source>
</evidence>
<accession>A0ACC0UXP9</accession>
<keyword evidence="2" id="KW-1185">Reference proteome</keyword>
<name>A0ACC0UXP9_9HYPO</name>
<dbReference type="EMBL" id="CM047945">
    <property type="protein sequence ID" value="KAI9898315.1"/>
    <property type="molecule type" value="Genomic_DNA"/>
</dbReference>
<proteinExistence type="predicted"/>
<gene>
    <name evidence="1" type="ORF">N3K66_006675</name>
</gene>
<protein>
    <submittedName>
        <fullName evidence="1">Uncharacterized protein</fullName>
    </submittedName>
</protein>
<evidence type="ECO:0000313" key="1">
    <source>
        <dbReference type="EMBL" id="KAI9898315.1"/>
    </source>
</evidence>